<reference evidence="9 11" key="2">
    <citation type="submission" date="2020-08" db="EMBL/GenBank/DDBJ databases">
        <title>Sequencing the genomes of 1000 actinobacteria strains.</title>
        <authorList>
            <person name="Klenk H.-P."/>
        </authorList>
    </citation>
    <scope>NUCLEOTIDE SEQUENCE [LARGE SCALE GENOMIC DNA]</scope>
    <source>
        <strain evidence="9 11">DSM 9581</strain>
    </source>
</reference>
<feature type="active site" evidence="5">
    <location>
        <position position="263"/>
    </location>
</feature>
<dbReference type="FunFam" id="3.40.309.10:FF:000017">
    <property type="entry name" value="Aldehyde dehydrogenase B"/>
    <property type="match status" value="1"/>
</dbReference>
<keyword evidence="10" id="KW-1185">Reference proteome</keyword>
<evidence type="ECO:0000259" key="7">
    <source>
        <dbReference type="Pfam" id="PF00171"/>
    </source>
</evidence>
<dbReference type="RefSeq" id="WP_146840095.1">
    <property type="nucleotide sequence ID" value="NZ_BJVQ01000068.1"/>
</dbReference>
<comment type="catalytic activity">
    <reaction evidence="4">
        <text>an aldehyde + NAD(+) + H2O = a carboxylate + NADH + 2 H(+)</text>
        <dbReference type="Rhea" id="RHEA:16185"/>
        <dbReference type="ChEBI" id="CHEBI:15377"/>
        <dbReference type="ChEBI" id="CHEBI:15378"/>
        <dbReference type="ChEBI" id="CHEBI:17478"/>
        <dbReference type="ChEBI" id="CHEBI:29067"/>
        <dbReference type="ChEBI" id="CHEBI:57540"/>
        <dbReference type="ChEBI" id="CHEBI:57945"/>
        <dbReference type="EC" id="1.2.1.3"/>
    </reaction>
</comment>
<gene>
    <name evidence="8" type="ORF">CHO01_33560</name>
    <name evidence="9" type="ORF">HNR08_000209</name>
</gene>
<organism evidence="8 10">
    <name type="scientific">Cellulomonas hominis</name>
    <dbReference type="NCBI Taxonomy" id="156981"/>
    <lineage>
        <taxon>Bacteria</taxon>
        <taxon>Bacillati</taxon>
        <taxon>Actinomycetota</taxon>
        <taxon>Actinomycetes</taxon>
        <taxon>Micrococcales</taxon>
        <taxon>Cellulomonadaceae</taxon>
        <taxon>Cellulomonas</taxon>
    </lineage>
</organism>
<evidence type="ECO:0000313" key="10">
    <source>
        <dbReference type="Proteomes" id="UP000321723"/>
    </source>
</evidence>
<evidence type="ECO:0000256" key="6">
    <source>
        <dbReference type="RuleBase" id="RU003345"/>
    </source>
</evidence>
<dbReference type="SUPFAM" id="SSF53720">
    <property type="entry name" value="ALDH-like"/>
    <property type="match status" value="1"/>
</dbReference>
<dbReference type="PANTHER" id="PTHR43111:SF1">
    <property type="entry name" value="ALDEHYDE DEHYDROGENASE B-RELATED"/>
    <property type="match status" value="1"/>
</dbReference>
<dbReference type="PROSITE" id="PS00070">
    <property type="entry name" value="ALDEHYDE_DEHYDR_CYS"/>
    <property type="match status" value="1"/>
</dbReference>
<dbReference type="EMBL" id="JACHDN010000001">
    <property type="protein sequence ID" value="MBB5471473.1"/>
    <property type="molecule type" value="Genomic_DNA"/>
</dbReference>
<dbReference type="Gene3D" id="3.40.309.10">
    <property type="entry name" value="Aldehyde Dehydrogenase, Chain A, domain 2"/>
    <property type="match status" value="1"/>
</dbReference>
<dbReference type="Proteomes" id="UP000321723">
    <property type="component" value="Unassembled WGS sequence"/>
</dbReference>
<dbReference type="InterPro" id="IPR016160">
    <property type="entry name" value="Ald_DH_CS_CYS"/>
</dbReference>
<evidence type="ECO:0000256" key="4">
    <source>
        <dbReference type="ARBA" id="ARBA00049194"/>
    </source>
</evidence>
<reference evidence="8 10" key="1">
    <citation type="submission" date="2019-07" db="EMBL/GenBank/DDBJ databases">
        <title>Whole genome shotgun sequence of Cellulomonas hominis NBRC 16055.</title>
        <authorList>
            <person name="Hosoyama A."/>
            <person name="Uohara A."/>
            <person name="Ohji S."/>
            <person name="Ichikawa N."/>
        </authorList>
    </citation>
    <scope>NUCLEOTIDE SEQUENCE [LARGE SCALE GENOMIC DNA]</scope>
    <source>
        <strain evidence="8 10">NBRC 16055</strain>
    </source>
</reference>
<dbReference type="Gene3D" id="3.40.605.10">
    <property type="entry name" value="Aldehyde Dehydrogenase, Chain A, domain 1"/>
    <property type="match status" value="1"/>
</dbReference>
<evidence type="ECO:0000256" key="3">
    <source>
        <dbReference type="ARBA" id="ARBA00024226"/>
    </source>
</evidence>
<dbReference type="GO" id="GO:0004029">
    <property type="term" value="F:aldehyde dehydrogenase (NAD+) activity"/>
    <property type="evidence" value="ECO:0007669"/>
    <property type="project" value="UniProtKB-EC"/>
</dbReference>
<comment type="caution">
    <text evidence="8">The sequence shown here is derived from an EMBL/GenBank/DDBJ whole genome shotgun (WGS) entry which is preliminary data.</text>
</comment>
<dbReference type="AlphaFoldDB" id="A0A511FG60"/>
<dbReference type="Pfam" id="PF00171">
    <property type="entry name" value="Aldedh"/>
    <property type="match status" value="1"/>
</dbReference>
<evidence type="ECO:0000256" key="1">
    <source>
        <dbReference type="ARBA" id="ARBA00009986"/>
    </source>
</evidence>
<name>A0A511FG60_9CELL</name>
<feature type="domain" description="Aldehyde dehydrogenase" evidence="7">
    <location>
        <begin position="29"/>
        <end position="494"/>
    </location>
</feature>
<evidence type="ECO:0000313" key="9">
    <source>
        <dbReference type="EMBL" id="MBB5471473.1"/>
    </source>
</evidence>
<dbReference type="EC" id="1.2.1.3" evidence="3"/>
<accession>A0A511FG60</accession>
<dbReference type="PROSITE" id="PS00687">
    <property type="entry name" value="ALDEHYDE_DEHYDR_GLU"/>
    <property type="match status" value="1"/>
</dbReference>
<dbReference type="PANTHER" id="PTHR43111">
    <property type="entry name" value="ALDEHYDE DEHYDROGENASE B-RELATED"/>
    <property type="match status" value="1"/>
</dbReference>
<comment type="similarity">
    <text evidence="1 6">Belongs to the aldehyde dehydrogenase family.</text>
</comment>
<dbReference type="EMBL" id="BJVQ01000068">
    <property type="protein sequence ID" value="GEL48240.1"/>
    <property type="molecule type" value="Genomic_DNA"/>
</dbReference>
<dbReference type="InterPro" id="IPR015590">
    <property type="entry name" value="Aldehyde_DH_dom"/>
</dbReference>
<evidence type="ECO:0000313" key="8">
    <source>
        <dbReference type="EMBL" id="GEL48240.1"/>
    </source>
</evidence>
<dbReference type="InterPro" id="IPR016162">
    <property type="entry name" value="Ald_DH_N"/>
</dbReference>
<dbReference type="InterPro" id="IPR016163">
    <property type="entry name" value="Ald_DH_C"/>
</dbReference>
<dbReference type="InterPro" id="IPR016161">
    <property type="entry name" value="Ald_DH/histidinol_DH"/>
</dbReference>
<protein>
    <recommendedName>
        <fullName evidence="3">aldehyde dehydrogenase (NAD(+))</fullName>
        <ecNumber evidence="3">1.2.1.3</ecNumber>
    </recommendedName>
</protein>
<evidence type="ECO:0000256" key="2">
    <source>
        <dbReference type="ARBA" id="ARBA00023002"/>
    </source>
</evidence>
<dbReference type="FunFam" id="3.40.605.10:FF:000001">
    <property type="entry name" value="Aldehyde dehydrogenase 1"/>
    <property type="match status" value="1"/>
</dbReference>
<dbReference type="InterPro" id="IPR029510">
    <property type="entry name" value="Ald_DH_CS_GLU"/>
</dbReference>
<proteinExistence type="inferred from homology"/>
<dbReference type="Proteomes" id="UP000564629">
    <property type="component" value="Unassembled WGS sequence"/>
</dbReference>
<keyword evidence="2 6" id="KW-0560">Oxidoreductase</keyword>
<evidence type="ECO:0000313" key="11">
    <source>
        <dbReference type="Proteomes" id="UP000564629"/>
    </source>
</evidence>
<dbReference type="OrthoDB" id="6882680at2"/>
<evidence type="ECO:0000256" key="5">
    <source>
        <dbReference type="PROSITE-ProRule" id="PRU10007"/>
    </source>
</evidence>
<sequence>MTVYAAPGQPGSPATYRERYDHWIGGEFVAPASGRYFENPSPVTGRTFTEVARGDADDIERALDAAHGAARSWGRTTSTERAVILNKIADRIEQNLEMLAVAETWENGKPVRETLAADLPLAVDHFRYFAGAVRAQEGSISEIDADTIAYHFHEPLGVVGQIIPWNFPLLMATWKLAPALAAGNAVVMKPAEQTPASILLLMELIADLLPPGVVNVVSGFGVEAGKPLASSPRIRKIAFTGETTTGRLIMQYASQNIIPVTLELGGKSPNIFFEDVASAKDDYYDKALEGFTMFALNQGEVCTCPSRALIQESIYDGFLADAIARTEAVKQGNPLDTETMIGAQASNDQLEKILSYIDIGKAEGAKVLTGGTRAELDGDLAGGYYVTPTIFEGKNSMRIFQEEIFGPVVAVTSFSDYSDAIHTANDPLYGLGAGVWSRDGSIAYRAGRDIEAGRVWTNCYHAYPAAAAFGGYKGSGVGRENHKMMLDHYQQTKNLLVSYSGQKLGFF</sequence>